<dbReference type="EMBL" id="JARJCW010000005">
    <property type="protein sequence ID" value="KAJ7224071.1"/>
    <property type="molecule type" value="Genomic_DNA"/>
</dbReference>
<proteinExistence type="predicted"/>
<dbReference type="Proteomes" id="UP001219525">
    <property type="component" value="Unassembled WGS sequence"/>
</dbReference>
<dbReference type="GO" id="GO:0050135">
    <property type="term" value="F:NADP+ nucleosidase activity"/>
    <property type="evidence" value="ECO:0007669"/>
    <property type="project" value="InterPro"/>
</dbReference>
<evidence type="ECO:0000313" key="3">
    <source>
        <dbReference type="EMBL" id="KAJ7224071.1"/>
    </source>
</evidence>
<feature type="domain" description="TNT" evidence="2">
    <location>
        <begin position="130"/>
        <end position="224"/>
    </location>
</feature>
<accession>A0AAD6YMN9</accession>
<gene>
    <name evidence="3" type="ORF">GGX14DRAFT_648309</name>
</gene>
<protein>
    <recommendedName>
        <fullName evidence="2">TNT domain-containing protein</fullName>
    </recommendedName>
</protein>
<evidence type="ECO:0000313" key="4">
    <source>
        <dbReference type="Proteomes" id="UP001219525"/>
    </source>
</evidence>
<feature type="chain" id="PRO_5042152473" description="TNT domain-containing protein" evidence="1">
    <location>
        <begin position="21"/>
        <end position="242"/>
    </location>
</feature>
<evidence type="ECO:0000259" key="2">
    <source>
        <dbReference type="Pfam" id="PF14021"/>
    </source>
</evidence>
<organism evidence="3 4">
    <name type="scientific">Mycena pura</name>
    <dbReference type="NCBI Taxonomy" id="153505"/>
    <lineage>
        <taxon>Eukaryota</taxon>
        <taxon>Fungi</taxon>
        <taxon>Dikarya</taxon>
        <taxon>Basidiomycota</taxon>
        <taxon>Agaricomycotina</taxon>
        <taxon>Agaricomycetes</taxon>
        <taxon>Agaricomycetidae</taxon>
        <taxon>Agaricales</taxon>
        <taxon>Marasmiineae</taxon>
        <taxon>Mycenaceae</taxon>
        <taxon>Mycena</taxon>
    </lineage>
</organism>
<dbReference type="InterPro" id="IPR053024">
    <property type="entry name" value="Fungal_surface_NADase"/>
</dbReference>
<sequence length="242" mass="26350">MIFSLAQLFHSLLLFKLVVASTVRANASFVPTNTNSRQDESSKCHPSFCHGTEFTSKQFLCGDPRLGPSRLPAAGHWTPLLSGYQRLAGLCPSAFLEKWFNTSTGAYLRAPADGFQLSTADRPIGGDQVLPRGMLLDAFGTLYDSALWPAGMPFALRALPPSSLDTPTFDDIVPYNYRVYRVAYPFVVRSGPAAAFFGQPGQGTMYVTRSSIDMLLQGGLLARVDLNEDGNQVPRGAMSMSR</sequence>
<dbReference type="Pfam" id="PF14021">
    <property type="entry name" value="TNT"/>
    <property type="match status" value="1"/>
</dbReference>
<reference evidence="3" key="1">
    <citation type="submission" date="2023-03" db="EMBL/GenBank/DDBJ databases">
        <title>Massive genome expansion in bonnet fungi (Mycena s.s.) driven by repeated elements and novel gene families across ecological guilds.</title>
        <authorList>
            <consortium name="Lawrence Berkeley National Laboratory"/>
            <person name="Harder C.B."/>
            <person name="Miyauchi S."/>
            <person name="Viragh M."/>
            <person name="Kuo A."/>
            <person name="Thoen E."/>
            <person name="Andreopoulos B."/>
            <person name="Lu D."/>
            <person name="Skrede I."/>
            <person name="Drula E."/>
            <person name="Henrissat B."/>
            <person name="Morin E."/>
            <person name="Kohler A."/>
            <person name="Barry K."/>
            <person name="LaButti K."/>
            <person name="Morin E."/>
            <person name="Salamov A."/>
            <person name="Lipzen A."/>
            <person name="Mereny Z."/>
            <person name="Hegedus B."/>
            <person name="Baldrian P."/>
            <person name="Stursova M."/>
            <person name="Weitz H."/>
            <person name="Taylor A."/>
            <person name="Grigoriev I.V."/>
            <person name="Nagy L.G."/>
            <person name="Martin F."/>
            <person name="Kauserud H."/>
        </authorList>
    </citation>
    <scope>NUCLEOTIDE SEQUENCE</scope>
    <source>
        <strain evidence="3">9144</strain>
    </source>
</reference>
<feature type="signal peptide" evidence="1">
    <location>
        <begin position="1"/>
        <end position="20"/>
    </location>
</feature>
<dbReference type="PANTHER" id="PTHR42059">
    <property type="entry name" value="TNT DOMAIN-CONTAINING PROTEIN"/>
    <property type="match status" value="1"/>
</dbReference>
<comment type="caution">
    <text evidence="3">The sequence shown here is derived from an EMBL/GenBank/DDBJ whole genome shotgun (WGS) entry which is preliminary data.</text>
</comment>
<keyword evidence="4" id="KW-1185">Reference proteome</keyword>
<dbReference type="InterPro" id="IPR025331">
    <property type="entry name" value="TNT"/>
</dbReference>
<keyword evidence="1" id="KW-0732">Signal</keyword>
<dbReference type="AlphaFoldDB" id="A0AAD6YMN9"/>
<dbReference type="PANTHER" id="PTHR42059:SF1">
    <property type="entry name" value="TNT DOMAIN-CONTAINING PROTEIN"/>
    <property type="match status" value="1"/>
</dbReference>
<name>A0AAD6YMN9_9AGAR</name>
<evidence type="ECO:0000256" key="1">
    <source>
        <dbReference type="SAM" id="SignalP"/>
    </source>
</evidence>